<proteinExistence type="predicted"/>
<feature type="non-terminal residue" evidence="1">
    <location>
        <position position="1"/>
    </location>
</feature>
<evidence type="ECO:0000313" key="1">
    <source>
        <dbReference type="EMBL" id="GAG07589.1"/>
    </source>
</evidence>
<organism evidence="1">
    <name type="scientific">marine sediment metagenome</name>
    <dbReference type="NCBI Taxonomy" id="412755"/>
    <lineage>
        <taxon>unclassified sequences</taxon>
        <taxon>metagenomes</taxon>
        <taxon>ecological metagenomes</taxon>
    </lineage>
</organism>
<dbReference type="EMBL" id="BARS01020463">
    <property type="protein sequence ID" value="GAG07589.1"/>
    <property type="molecule type" value="Genomic_DNA"/>
</dbReference>
<protein>
    <submittedName>
        <fullName evidence="1">Uncharacterized protein</fullName>
    </submittedName>
</protein>
<dbReference type="AlphaFoldDB" id="X0UP54"/>
<comment type="caution">
    <text evidence="1">The sequence shown here is derived from an EMBL/GenBank/DDBJ whole genome shotgun (WGS) entry which is preliminary data.</text>
</comment>
<gene>
    <name evidence="1" type="ORF">S01H1_32996</name>
</gene>
<accession>X0UP54</accession>
<name>X0UP54_9ZZZZ</name>
<reference evidence="1" key="1">
    <citation type="journal article" date="2014" name="Front. Microbiol.">
        <title>High frequency of phylogenetically diverse reductive dehalogenase-homologous genes in deep subseafloor sedimentary metagenomes.</title>
        <authorList>
            <person name="Kawai M."/>
            <person name="Futagami T."/>
            <person name="Toyoda A."/>
            <person name="Takaki Y."/>
            <person name="Nishi S."/>
            <person name="Hori S."/>
            <person name="Arai W."/>
            <person name="Tsubouchi T."/>
            <person name="Morono Y."/>
            <person name="Uchiyama I."/>
            <person name="Ito T."/>
            <person name="Fujiyama A."/>
            <person name="Inagaki F."/>
            <person name="Takami H."/>
        </authorList>
    </citation>
    <scope>NUCLEOTIDE SEQUENCE</scope>
    <source>
        <strain evidence="1">Expedition CK06-06</strain>
    </source>
</reference>
<sequence>LLQREAIEVMEKGGDIKEATGCLERAFQGGCQIG</sequence>